<dbReference type="GO" id="GO:0008821">
    <property type="term" value="F:crossover junction DNA endonuclease activity"/>
    <property type="evidence" value="ECO:0007669"/>
    <property type="project" value="TreeGrafter"/>
</dbReference>
<protein>
    <recommendedName>
        <fullName evidence="8">Structure-specific endonuclease subunit SLX1 homolog</fullName>
        <ecNumber evidence="8">3.1.-.-</ecNumber>
    </recommendedName>
</protein>
<comment type="caution">
    <text evidence="8">Lacks conserved residue(s) required for the propagation of feature annotation.</text>
</comment>
<dbReference type="EC" id="3.1.-.-" evidence="8"/>
<feature type="compositionally biased region" description="Basic and acidic residues" evidence="9">
    <location>
        <begin position="1"/>
        <end position="11"/>
    </location>
</feature>
<sequence length="369" mass="41509">MREKRGRRDPNPKTLDPVGDDDDESRLVTRKEGKGFFACYILTSLSPRHKGHTYIGFTVNPKRRIRQHNGEIRSGAYRTKKKRPWEMVLCIYGFPTNISALQFEWAWQHPRESRAVREAAAAFKSFSGLARNIKLAYTMLTLPAWNSLNLTVNYFSSKYAHHGGLSPSLPPHMKVQVCAMDYLPCFTKGDNNSQSDGEDSLDGNEEEGDDHSNQIQPRNPTTSSLDDLHQGRKDLHGQHFEKAKEPEGILDDRLANFSGFELLDDSDDDEVSRSSSVGSLGAVEKELETDRLATFSGFGFEEIVEDETSHNTTMGKDGGRRSNLIRSTTEVEVIDLMTPSPSCRVGSSMKRPRASEFIDLTRSPCFIEL</sequence>
<evidence type="ECO:0000313" key="13">
    <source>
        <dbReference type="RefSeq" id="XP_056860905.1"/>
    </source>
</evidence>
<dbReference type="PANTHER" id="PTHR20208:SF10">
    <property type="entry name" value="STRUCTURE-SPECIFIC ENDONUCLEASE SUBUNIT SLX1"/>
    <property type="match status" value="1"/>
</dbReference>
<evidence type="ECO:0000313" key="12">
    <source>
        <dbReference type="RefSeq" id="XP_018472954.1"/>
    </source>
</evidence>
<dbReference type="HAMAP" id="MF_03100">
    <property type="entry name" value="Endonuc_su_Slx1"/>
    <property type="match status" value="1"/>
</dbReference>
<dbReference type="GeneID" id="108844231"/>
<dbReference type="InterPro" id="IPR035901">
    <property type="entry name" value="GIY-YIG_endonuc_sf"/>
</dbReference>
<dbReference type="GO" id="GO:0033557">
    <property type="term" value="C:Slx1-Slx4 complex"/>
    <property type="evidence" value="ECO:0007669"/>
    <property type="project" value="UniProtKB-UniRule"/>
</dbReference>
<proteinExistence type="inferred from homology"/>
<comment type="subcellular location">
    <subcellularLocation>
        <location evidence="8">Nucleus</location>
    </subcellularLocation>
</comment>
<dbReference type="GO" id="GO:0017108">
    <property type="term" value="F:5'-flap endonuclease activity"/>
    <property type="evidence" value="ECO:0007669"/>
    <property type="project" value="InterPro"/>
</dbReference>
<dbReference type="PANTHER" id="PTHR20208">
    <property type="entry name" value="STRUCTURE-SPECIFIC ENDONUCLEASE SUBUNIT SLX1"/>
    <property type="match status" value="1"/>
</dbReference>
<gene>
    <name evidence="12" type="primary">LOC108844231</name>
    <name evidence="13" type="synonym">LOC130509195</name>
</gene>
<keyword evidence="4 8" id="KW-0378">Hydrolase</keyword>
<evidence type="ECO:0000259" key="10">
    <source>
        <dbReference type="PROSITE" id="PS50164"/>
    </source>
</evidence>
<dbReference type="Proteomes" id="UP000504610">
    <property type="component" value="Chromosome 3"/>
</dbReference>
<keyword evidence="11" id="KW-1185">Reference proteome</keyword>
<evidence type="ECO:0000256" key="5">
    <source>
        <dbReference type="ARBA" id="ARBA00023172"/>
    </source>
</evidence>
<dbReference type="OrthoDB" id="24645at2759"/>
<dbReference type="RefSeq" id="XP_018472954.1">
    <property type="nucleotide sequence ID" value="XM_018617452.2"/>
</dbReference>
<keyword evidence="7 8" id="KW-0539">Nucleus</keyword>
<keyword evidence="6 8" id="KW-0234">DNA repair</keyword>
<feature type="compositionally biased region" description="Polar residues" evidence="9">
    <location>
        <begin position="213"/>
        <end position="225"/>
    </location>
</feature>
<keyword evidence="1 8" id="KW-0540">Nuclease</keyword>
<dbReference type="RefSeq" id="XP_056860905.1">
    <property type="nucleotide sequence ID" value="XM_057004925.1"/>
</dbReference>
<accession>A0A6J0MLE5</accession>
<comment type="similarity">
    <text evidence="8">Belongs to the SLX1 family.</text>
</comment>
<dbReference type="InterPro" id="IPR050381">
    <property type="entry name" value="SLX1_endonuclease"/>
</dbReference>
<evidence type="ECO:0000256" key="3">
    <source>
        <dbReference type="ARBA" id="ARBA00022763"/>
    </source>
</evidence>
<dbReference type="InterPro" id="IPR027520">
    <property type="entry name" value="Slx1"/>
</dbReference>
<evidence type="ECO:0000313" key="11">
    <source>
        <dbReference type="Proteomes" id="UP000504610"/>
    </source>
</evidence>
<evidence type="ECO:0000256" key="8">
    <source>
        <dbReference type="HAMAP-Rule" id="MF_03100"/>
    </source>
</evidence>
<dbReference type="KEGG" id="rsz:108844231"/>
<keyword evidence="2 8" id="KW-0255">Endonuclease</keyword>
<evidence type="ECO:0000256" key="6">
    <source>
        <dbReference type="ARBA" id="ARBA00023204"/>
    </source>
</evidence>
<organism evidence="11 12">
    <name type="scientific">Raphanus sativus</name>
    <name type="common">Radish</name>
    <name type="synonym">Raphanus raphanistrum var. sativus</name>
    <dbReference type="NCBI Taxonomy" id="3726"/>
    <lineage>
        <taxon>Eukaryota</taxon>
        <taxon>Viridiplantae</taxon>
        <taxon>Streptophyta</taxon>
        <taxon>Embryophyta</taxon>
        <taxon>Tracheophyta</taxon>
        <taxon>Spermatophyta</taxon>
        <taxon>Magnoliopsida</taxon>
        <taxon>eudicotyledons</taxon>
        <taxon>Gunneridae</taxon>
        <taxon>Pentapetalae</taxon>
        <taxon>rosids</taxon>
        <taxon>malvids</taxon>
        <taxon>Brassicales</taxon>
        <taxon>Brassicaceae</taxon>
        <taxon>Brassiceae</taxon>
        <taxon>Raphanus</taxon>
    </lineage>
</organism>
<dbReference type="FunFam" id="3.40.1440.10:FF:000005">
    <property type="entry name" value="Structure-specific endonuclease subunit SLX1 homolog"/>
    <property type="match status" value="1"/>
</dbReference>
<dbReference type="InterPro" id="IPR000305">
    <property type="entry name" value="GIY-YIG_endonuc"/>
</dbReference>
<feature type="region of interest" description="Disordered" evidence="9">
    <location>
        <begin position="189"/>
        <end position="230"/>
    </location>
</feature>
<evidence type="ECO:0000256" key="2">
    <source>
        <dbReference type="ARBA" id="ARBA00022759"/>
    </source>
</evidence>
<dbReference type="GO" id="GO:0000724">
    <property type="term" value="P:double-strand break repair via homologous recombination"/>
    <property type="evidence" value="ECO:0007669"/>
    <property type="project" value="TreeGrafter"/>
</dbReference>
<feature type="compositionally biased region" description="Acidic residues" evidence="9">
    <location>
        <begin position="196"/>
        <end position="209"/>
    </location>
</feature>
<dbReference type="Pfam" id="PF01541">
    <property type="entry name" value="GIY-YIG"/>
    <property type="match status" value="1"/>
</dbReference>
<comment type="function">
    <text evidence="8">Catalytic subunit of a heterodimeric structure-specific endonuclease that resolves DNA secondary structures generated during DNA repair and recombination. Has endonuclease activity towards branched DNA substrates, introducing single-strand cuts in duplex DNA close to junctions with ss-DNA.</text>
</comment>
<keyword evidence="3 8" id="KW-0227">DNA damage</keyword>
<dbReference type="CDD" id="cd10455">
    <property type="entry name" value="GIY-YIG_SLX1"/>
    <property type="match status" value="1"/>
</dbReference>
<comment type="cofactor">
    <cofactor evidence="8">
        <name>a divalent metal cation</name>
        <dbReference type="ChEBI" id="CHEBI:60240"/>
    </cofactor>
</comment>
<evidence type="ECO:0000256" key="9">
    <source>
        <dbReference type="SAM" id="MobiDB-lite"/>
    </source>
</evidence>
<name>A0A6J0MLE5_RAPSA</name>
<dbReference type="KEGG" id="rsz:130509195"/>
<evidence type="ECO:0000256" key="4">
    <source>
        <dbReference type="ARBA" id="ARBA00022801"/>
    </source>
</evidence>
<reference evidence="11" key="1">
    <citation type="journal article" date="2019" name="Database">
        <title>The radish genome database (RadishGD): an integrated information resource for radish genomics.</title>
        <authorList>
            <person name="Yu H.J."/>
            <person name="Baek S."/>
            <person name="Lee Y.J."/>
            <person name="Cho A."/>
            <person name="Mun J.H."/>
        </authorList>
    </citation>
    <scope>NUCLEOTIDE SEQUENCE [LARGE SCALE GENOMIC DNA]</scope>
    <source>
        <strain evidence="11">cv. WK10039</strain>
    </source>
</reference>
<dbReference type="SUPFAM" id="SSF82771">
    <property type="entry name" value="GIY-YIG endonuclease"/>
    <property type="match status" value="1"/>
</dbReference>
<dbReference type="Gene3D" id="3.40.1440.10">
    <property type="entry name" value="GIY-YIG endonuclease"/>
    <property type="match status" value="1"/>
</dbReference>
<evidence type="ECO:0000256" key="7">
    <source>
        <dbReference type="ARBA" id="ARBA00023242"/>
    </source>
</evidence>
<dbReference type="AlphaFoldDB" id="A0A6J0MLE5"/>
<comment type="subunit">
    <text evidence="8">Forms a heterodimer with a member of the SLX4 family.</text>
</comment>
<evidence type="ECO:0000256" key="1">
    <source>
        <dbReference type="ARBA" id="ARBA00022722"/>
    </source>
</evidence>
<dbReference type="SMART" id="SM00465">
    <property type="entry name" value="GIYc"/>
    <property type="match status" value="1"/>
</dbReference>
<keyword evidence="5 8" id="KW-0233">DNA recombination</keyword>
<dbReference type="PROSITE" id="PS50164">
    <property type="entry name" value="GIY_YIG"/>
    <property type="match status" value="1"/>
</dbReference>
<feature type="region of interest" description="Disordered" evidence="9">
    <location>
        <begin position="1"/>
        <end position="26"/>
    </location>
</feature>
<feature type="domain" description="GIY-YIG" evidence="10">
    <location>
        <begin position="35"/>
        <end position="119"/>
    </location>
</feature>
<reference evidence="12 13" key="2">
    <citation type="submission" date="2025-04" db="UniProtKB">
        <authorList>
            <consortium name="RefSeq"/>
        </authorList>
    </citation>
    <scope>IDENTIFICATION</scope>
    <source>
        <tissue evidence="12 13">Leaf</tissue>
    </source>
</reference>